<dbReference type="Proteomes" id="UP001453229">
    <property type="component" value="Chromosome"/>
</dbReference>
<protein>
    <recommendedName>
        <fullName evidence="4">Mu-like prophage FluMu N-terminal domain-containing protein</fullName>
    </recommendedName>
</protein>
<sequence length="147" mass="15588">MKVTALKTFVGKAGLIKAGTRFETDDLHVKQLERNGLVSRHEVKPMEPEIKAPGGDDEALLAELRARAAELEIPNANRMKEATLRERIAEAEKPAGDGDGADDGGEPDPDVDDSEGAEDDTPGEGGEPDQPELAEGEQGGDDEADKS</sequence>
<feature type="compositionally biased region" description="Basic and acidic residues" evidence="1">
    <location>
        <begin position="84"/>
        <end position="96"/>
    </location>
</feature>
<proteinExistence type="predicted"/>
<keyword evidence="3" id="KW-1185">Reference proteome</keyword>
<evidence type="ECO:0000313" key="3">
    <source>
        <dbReference type="Proteomes" id="UP001453229"/>
    </source>
</evidence>
<name>A0ABZ3CQL0_9GAMM</name>
<organism evidence="2 3">
    <name type="scientific">Salinicola lusitanus</name>
    <dbReference type="NCBI Taxonomy" id="1949085"/>
    <lineage>
        <taxon>Bacteria</taxon>
        <taxon>Pseudomonadati</taxon>
        <taxon>Pseudomonadota</taxon>
        <taxon>Gammaproteobacteria</taxon>
        <taxon>Oceanospirillales</taxon>
        <taxon>Halomonadaceae</taxon>
        <taxon>Salinicola</taxon>
    </lineage>
</organism>
<evidence type="ECO:0000313" key="2">
    <source>
        <dbReference type="EMBL" id="XAD53470.1"/>
    </source>
</evidence>
<feature type="compositionally biased region" description="Acidic residues" evidence="1">
    <location>
        <begin position="99"/>
        <end position="147"/>
    </location>
</feature>
<dbReference type="EMBL" id="CP151919">
    <property type="protein sequence ID" value="XAD53470.1"/>
    <property type="molecule type" value="Genomic_DNA"/>
</dbReference>
<evidence type="ECO:0000256" key="1">
    <source>
        <dbReference type="SAM" id="MobiDB-lite"/>
    </source>
</evidence>
<evidence type="ECO:0008006" key="4">
    <source>
        <dbReference type="Google" id="ProtNLM"/>
    </source>
</evidence>
<feature type="region of interest" description="Disordered" evidence="1">
    <location>
        <begin position="84"/>
        <end position="147"/>
    </location>
</feature>
<dbReference type="RefSeq" id="WP_342594530.1">
    <property type="nucleotide sequence ID" value="NZ_CP151919.1"/>
</dbReference>
<gene>
    <name evidence="2" type="ORF">AAGT95_16720</name>
</gene>
<reference evidence="2 3" key="1">
    <citation type="submission" date="2024-04" db="EMBL/GenBank/DDBJ databases">
        <title>Salinicola lusitanus LLJ914,a marine bacterium isolated from the Okinawa Trough.</title>
        <authorList>
            <person name="Li J."/>
        </authorList>
    </citation>
    <scope>NUCLEOTIDE SEQUENCE [LARGE SCALE GENOMIC DNA]</scope>
    <source>
        <strain evidence="2 3">LLJ914</strain>
    </source>
</reference>
<accession>A0ABZ3CQL0</accession>